<dbReference type="GO" id="GO:0006099">
    <property type="term" value="P:tricarboxylic acid cycle"/>
    <property type="evidence" value="ECO:0007669"/>
    <property type="project" value="TreeGrafter"/>
</dbReference>
<dbReference type="Gene3D" id="3.40.50.12470">
    <property type="match status" value="1"/>
</dbReference>
<sequence length="963" mass="106114">MTASIFQQFASTSALSGGNAAFIEDLYEDWLRDPATVAPAWRQYFDGLKGRAAGDAPHSDAIARIAQAQKNGPRGGSTGAAAPRTDDAISQKQAGVLRLVTAYRSRGHLAARLDPLDLAGTYSGAELESLGLLPRPSAPDLDYTFHGLTEADLDTEFETSSVAGPQRLKLRQLVALLKSTYAGSIGAEFMHISDAEQRRWVHEQLERVGGRFALSTDEKKHLLEKLVQADGLERYLHTKYVGQKRFSLEGGDSLIPLLDELVRRGGVGGMKDMVIGMAHRGRLNVLVNILGKPPQKLFDEFEGRYDHPDDPAHSGDVKYHMGFSANVKTPGRTVHLALAFNPSHLEIVDPVVAGSVRARQTHRGDATREQVVPVLIHGDAAFAGQGVVMELFNMSQADGFKVGGTIHIVVNNQVGFTISNPHDARSTLYCTDVAKMVNAPVFHVNGDDPEAVLFVARLAYDYRQKFKRDVVIDLVCYRRHGHNEADEPAATQPLMYQIIRKRPTLRELYGKKLVEQSVMTEDGVQAVVDGYRKRLEEGNPIAGVDSDYYDAFAVDWSKHLVGDLGQAVVTGVSRKAMATLGDKILRVPENMTLHPRVAKIYEDRAKMARGELPLDWGFAENMAYATIVADGNDLRLVGQDAGRGTFFHRHAVLHDQNSGRRYTPIDTLRDDDSVEIIDSLLSEEAVMAFEYGFATAEPETLVIWEAQFGDFANGAQVVIDQFISSGEAKWGRLCGIVLLLPHGYEGQGPEHSSARLERYLQLCALDNMQVCVPTTPAQMFHMLRRQMLRSCRKPLIVMTPKSLLRHKLAVSTLDDLANGSFQLVIPDSTAKTAKKVKRAVLCSGKVYYDLVEEAAKREIADVAIVRVEQLYPFPRPEVSAELARFPGLKEVVWCQEEPMNQGAWYQIKHHFQAILDPKIAVAYAGRPRSPAPAAGHLSTHVAEQAALVEQALALPLGNDYGLE</sequence>
<dbReference type="SMART" id="SM00861">
    <property type="entry name" value="Transket_pyr"/>
    <property type="match status" value="1"/>
</dbReference>
<dbReference type="GO" id="GO:0004591">
    <property type="term" value="F:oxoglutarate dehydrogenase (succinyl-transferring) activity"/>
    <property type="evidence" value="ECO:0007669"/>
    <property type="project" value="UniProtKB-EC"/>
</dbReference>
<comment type="function">
    <text evidence="2">E1 component of the 2-oxoglutarate dehydrogenase (OGDH) complex which catalyzes the decarboxylation of 2-oxoglutarate, the first step in the conversion of 2-oxoglutarate to succinyl-CoA and CO(2).</text>
</comment>
<evidence type="ECO:0000259" key="7">
    <source>
        <dbReference type="SMART" id="SM00861"/>
    </source>
</evidence>
<dbReference type="GO" id="GO:0030976">
    <property type="term" value="F:thiamine pyrophosphate binding"/>
    <property type="evidence" value="ECO:0007669"/>
    <property type="project" value="InterPro"/>
</dbReference>
<dbReference type="Gene3D" id="3.40.50.970">
    <property type="match status" value="1"/>
</dbReference>
<evidence type="ECO:0000256" key="4">
    <source>
        <dbReference type="ARBA" id="ARBA00012280"/>
    </source>
</evidence>
<dbReference type="AlphaFoldDB" id="A0A2W5KNJ8"/>
<dbReference type="EC" id="1.2.4.2" evidence="4"/>
<dbReference type="NCBIfam" id="NF008907">
    <property type="entry name" value="PRK12270.1"/>
    <property type="match status" value="1"/>
</dbReference>
<dbReference type="Gene3D" id="1.10.287.1150">
    <property type="entry name" value="TPP helical domain"/>
    <property type="match status" value="1"/>
</dbReference>
<evidence type="ECO:0000256" key="1">
    <source>
        <dbReference type="ARBA" id="ARBA00001964"/>
    </source>
</evidence>
<evidence type="ECO:0000256" key="5">
    <source>
        <dbReference type="ARBA" id="ARBA00023002"/>
    </source>
</evidence>
<dbReference type="PANTHER" id="PTHR23152:SF4">
    <property type="entry name" value="2-OXOADIPATE DEHYDROGENASE COMPLEX COMPONENT E1"/>
    <property type="match status" value="1"/>
</dbReference>
<feature type="domain" description="Transketolase-like pyrimidine-binding" evidence="7">
    <location>
        <begin position="614"/>
        <end position="806"/>
    </location>
</feature>
<keyword evidence="6" id="KW-0786">Thiamine pyrophosphate</keyword>
<dbReference type="GO" id="GO:0005829">
    <property type="term" value="C:cytosol"/>
    <property type="evidence" value="ECO:0007669"/>
    <property type="project" value="TreeGrafter"/>
</dbReference>
<accession>A0A2W5KNJ8</accession>
<organism evidence="8 9">
    <name type="scientific">Rhodanobacter denitrificans</name>
    <dbReference type="NCBI Taxonomy" id="666685"/>
    <lineage>
        <taxon>Bacteria</taxon>
        <taxon>Pseudomonadati</taxon>
        <taxon>Pseudomonadota</taxon>
        <taxon>Gammaproteobacteria</taxon>
        <taxon>Lysobacterales</taxon>
        <taxon>Rhodanobacteraceae</taxon>
        <taxon>Rhodanobacter</taxon>
    </lineage>
</organism>
<gene>
    <name evidence="8" type="primary">sucA</name>
    <name evidence="8" type="ORF">DI564_04910</name>
</gene>
<dbReference type="InterPro" id="IPR042179">
    <property type="entry name" value="KGD_C_sf"/>
</dbReference>
<dbReference type="Pfam" id="PF02779">
    <property type="entry name" value="Transket_pyr"/>
    <property type="match status" value="1"/>
</dbReference>
<evidence type="ECO:0000256" key="3">
    <source>
        <dbReference type="ARBA" id="ARBA00006936"/>
    </source>
</evidence>
<evidence type="ECO:0000256" key="6">
    <source>
        <dbReference type="ARBA" id="ARBA00023052"/>
    </source>
</evidence>
<protein>
    <recommendedName>
        <fullName evidence="4">oxoglutarate dehydrogenase (succinyl-transferring)</fullName>
        <ecNumber evidence="4">1.2.4.2</ecNumber>
    </recommendedName>
</protein>
<evidence type="ECO:0000313" key="8">
    <source>
        <dbReference type="EMBL" id="PZQ18636.1"/>
    </source>
</evidence>
<comment type="caution">
    <text evidence="8">The sequence shown here is derived from an EMBL/GenBank/DDBJ whole genome shotgun (WGS) entry which is preliminary data.</text>
</comment>
<reference evidence="8 9" key="1">
    <citation type="submission" date="2017-08" db="EMBL/GenBank/DDBJ databases">
        <title>Infants hospitalized years apart are colonized by the same room-sourced microbial strains.</title>
        <authorList>
            <person name="Brooks B."/>
            <person name="Olm M.R."/>
            <person name="Firek B.A."/>
            <person name="Baker R."/>
            <person name="Thomas B.C."/>
            <person name="Morowitz M.J."/>
            <person name="Banfield J.F."/>
        </authorList>
    </citation>
    <scope>NUCLEOTIDE SEQUENCE [LARGE SCALE GENOMIC DNA]</scope>
    <source>
        <strain evidence="8">S2_005_003_R2_42</strain>
    </source>
</reference>
<comment type="similarity">
    <text evidence="3">Belongs to the alpha-ketoglutarate dehydrogenase family.</text>
</comment>
<dbReference type="SUPFAM" id="SSF52518">
    <property type="entry name" value="Thiamin diphosphate-binding fold (THDP-binding)"/>
    <property type="match status" value="2"/>
</dbReference>
<dbReference type="InterPro" id="IPR029061">
    <property type="entry name" value="THDP-binding"/>
</dbReference>
<dbReference type="NCBIfam" id="NF006914">
    <property type="entry name" value="PRK09404.1"/>
    <property type="match status" value="1"/>
</dbReference>
<evidence type="ECO:0000313" key="9">
    <source>
        <dbReference type="Proteomes" id="UP000249046"/>
    </source>
</evidence>
<dbReference type="Pfam" id="PF16870">
    <property type="entry name" value="OxoGdeHyase_C"/>
    <property type="match status" value="1"/>
</dbReference>
<dbReference type="EMBL" id="QFPO01000003">
    <property type="protein sequence ID" value="PZQ18636.1"/>
    <property type="molecule type" value="Genomic_DNA"/>
</dbReference>
<proteinExistence type="inferred from homology"/>
<dbReference type="GO" id="GO:0045252">
    <property type="term" value="C:oxoglutarate dehydrogenase complex"/>
    <property type="evidence" value="ECO:0007669"/>
    <property type="project" value="TreeGrafter"/>
</dbReference>
<dbReference type="InterPro" id="IPR032106">
    <property type="entry name" value="2-oxogl_dehyd_N"/>
</dbReference>
<dbReference type="PANTHER" id="PTHR23152">
    <property type="entry name" value="2-OXOGLUTARATE DEHYDROGENASE"/>
    <property type="match status" value="1"/>
</dbReference>
<dbReference type="NCBIfam" id="TIGR00239">
    <property type="entry name" value="2oxo_dh_E1"/>
    <property type="match status" value="1"/>
</dbReference>
<dbReference type="Pfam" id="PF16078">
    <property type="entry name" value="2-oxogl_dehyd_N"/>
    <property type="match status" value="1"/>
</dbReference>
<dbReference type="InterPro" id="IPR001017">
    <property type="entry name" value="DH_E1"/>
</dbReference>
<name>A0A2W5KNJ8_9GAMM</name>
<dbReference type="Proteomes" id="UP000249046">
    <property type="component" value="Unassembled WGS sequence"/>
</dbReference>
<comment type="cofactor">
    <cofactor evidence="1">
        <name>thiamine diphosphate</name>
        <dbReference type="ChEBI" id="CHEBI:58937"/>
    </cofactor>
</comment>
<evidence type="ECO:0000256" key="2">
    <source>
        <dbReference type="ARBA" id="ARBA00003906"/>
    </source>
</evidence>
<dbReference type="InterPro" id="IPR011603">
    <property type="entry name" value="2oxoglutarate_DH_E1"/>
</dbReference>
<dbReference type="PIRSF" id="PIRSF000157">
    <property type="entry name" value="Oxoglu_dh_E1"/>
    <property type="match status" value="1"/>
</dbReference>
<dbReference type="Pfam" id="PF00676">
    <property type="entry name" value="E1_dh"/>
    <property type="match status" value="1"/>
</dbReference>
<dbReference type="FunFam" id="3.40.50.970:FF:000014">
    <property type="entry name" value="2-oxoglutarate dehydrogenase E1 component"/>
    <property type="match status" value="1"/>
</dbReference>
<dbReference type="InterPro" id="IPR005475">
    <property type="entry name" value="Transketolase-like_Pyr-bd"/>
</dbReference>
<dbReference type="Gene3D" id="3.40.50.11610">
    <property type="entry name" value="Multifunctional 2-oxoglutarate metabolism enzyme, C-terminal domain"/>
    <property type="match status" value="1"/>
</dbReference>
<dbReference type="CDD" id="cd02016">
    <property type="entry name" value="TPP_E1_OGDC_like"/>
    <property type="match status" value="1"/>
</dbReference>
<dbReference type="InterPro" id="IPR031717">
    <property type="entry name" value="ODO-1/KGD_C"/>
</dbReference>
<keyword evidence="5 8" id="KW-0560">Oxidoreductase</keyword>